<gene>
    <name evidence="1" type="ORF">A2U01_0015648</name>
</gene>
<keyword evidence="2" id="KW-1185">Reference proteome</keyword>
<organism evidence="1 2">
    <name type="scientific">Trifolium medium</name>
    <dbReference type="NCBI Taxonomy" id="97028"/>
    <lineage>
        <taxon>Eukaryota</taxon>
        <taxon>Viridiplantae</taxon>
        <taxon>Streptophyta</taxon>
        <taxon>Embryophyta</taxon>
        <taxon>Tracheophyta</taxon>
        <taxon>Spermatophyta</taxon>
        <taxon>Magnoliopsida</taxon>
        <taxon>eudicotyledons</taxon>
        <taxon>Gunneridae</taxon>
        <taxon>Pentapetalae</taxon>
        <taxon>rosids</taxon>
        <taxon>fabids</taxon>
        <taxon>Fabales</taxon>
        <taxon>Fabaceae</taxon>
        <taxon>Papilionoideae</taxon>
        <taxon>50 kb inversion clade</taxon>
        <taxon>NPAAA clade</taxon>
        <taxon>Hologalegina</taxon>
        <taxon>IRL clade</taxon>
        <taxon>Trifolieae</taxon>
        <taxon>Trifolium</taxon>
    </lineage>
</organism>
<accession>A0A392N872</accession>
<dbReference type="AlphaFoldDB" id="A0A392N872"/>
<dbReference type="EMBL" id="LXQA010027916">
    <property type="protein sequence ID" value="MCH94684.1"/>
    <property type="molecule type" value="Genomic_DNA"/>
</dbReference>
<sequence length="27" mass="2812">MTPSNGGTSKYAICTGMASLQILPRTL</sequence>
<evidence type="ECO:0000313" key="1">
    <source>
        <dbReference type="EMBL" id="MCH94684.1"/>
    </source>
</evidence>
<reference evidence="1 2" key="1">
    <citation type="journal article" date="2018" name="Front. Plant Sci.">
        <title>Red Clover (Trifolium pratense) and Zigzag Clover (T. medium) - A Picture of Genomic Similarities and Differences.</title>
        <authorList>
            <person name="Dluhosova J."/>
            <person name="Istvanek J."/>
            <person name="Nedelnik J."/>
            <person name="Repkova J."/>
        </authorList>
    </citation>
    <scope>NUCLEOTIDE SEQUENCE [LARGE SCALE GENOMIC DNA]</scope>
    <source>
        <strain evidence="2">cv. 10/8</strain>
        <tissue evidence="1">Leaf</tissue>
    </source>
</reference>
<proteinExistence type="predicted"/>
<dbReference type="Proteomes" id="UP000265520">
    <property type="component" value="Unassembled WGS sequence"/>
</dbReference>
<feature type="non-terminal residue" evidence="1">
    <location>
        <position position="27"/>
    </location>
</feature>
<name>A0A392N872_9FABA</name>
<protein>
    <submittedName>
        <fullName evidence="1">Uncharacterized protein</fullName>
    </submittedName>
</protein>
<comment type="caution">
    <text evidence="1">The sequence shown here is derived from an EMBL/GenBank/DDBJ whole genome shotgun (WGS) entry which is preliminary data.</text>
</comment>
<evidence type="ECO:0000313" key="2">
    <source>
        <dbReference type="Proteomes" id="UP000265520"/>
    </source>
</evidence>